<dbReference type="InterPro" id="IPR044005">
    <property type="entry name" value="DZR_2"/>
</dbReference>
<dbReference type="PANTHER" id="PTHR47505:SF1">
    <property type="entry name" value="DNA UTILIZATION PROTEIN YHGH"/>
    <property type="match status" value="1"/>
</dbReference>
<gene>
    <name evidence="4" type="ORF">EHO51_01405</name>
</gene>
<feature type="domain" description="Double zinc ribbon" evidence="3">
    <location>
        <begin position="20"/>
        <end position="68"/>
    </location>
</feature>
<dbReference type="Pfam" id="PF18912">
    <property type="entry name" value="DZR_2"/>
    <property type="match status" value="1"/>
</dbReference>
<evidence type="ECO:0000256" key="1">
    <source>
        <dbReference type="ARBA" id="ARBA00008007"/>
    </source>
</evidence>
<dbReference type="InterPro" id="IPR029057">
    <property type="entry name" value="PRTase-like"/>
</dbReference>
<reference evidence="4 5" key="1">
    <citation type="submission" date="2018-11" db="EMBL/GenBank/DDBJ databases">
        <title>Genome squencing of methanotrophic bacteria isolated from alkaline groundwater in Korea.</title>
        <authorList>
            <person name="Nguyen L.N."/>
        </authorList>
    </citation>
    <scope>NUCLEOTIDE SEQUENCE [LARGE SCALE GENOMIC DNA]</scope>
    <source>
        <strain evidence="4 5">GW6</strain>
    </source>
</reference>
<dbReference type="SUPFAM" id="SSF53271">
    <property type="entry name" value="PRTase-like"/>
    <property type="match status" value="1"/>
</dbReference>
<organism evidence="4 5">
    <name type="scientific">Methylocystis rosea</name>
    <dbReference type="NCBI Taxonomy" id="173366"/>
    <lineage>
        <taxon>Bacteria</taxon>
        <taxon>Pseudomonadati</taxon>
        <taxon>Pseudomonadota</taxon>
        <taxon>Alphaproteobacteria</taxon>
        <taxon>Hyphomicrobiales</taxon>
        <taxon>Methylocystaceae</taxon>
        <taxon>Methylocystis</taxon>
    </lineage>
</organism>
<evidence type="ECO:0000313" key="5">
    <source>
        <dbReference type="Proteomes" id="UP000273982"/>
    </source>
</evidence>
<protein>
    <submittedName>
        <fullName evidence="4">ComF family protein</fullName>
    </submittedName>
</protein>
<dbReference type="CDD" id="cd06223">
    <property type="entry name" value="PRTases_typeI"/>
    <property type="match status" value="1"/>
</dbReference>
<proteinExistence type="inferred from homology"/>
<dbReference type="AlphaFoldDB" id="A0A3G8M1H4"/>
<sequence>MMRSRATGLLRPLARAGHALLDLIYPPSCLVCRRAVAAHGAICPECWRDIAFIERPYCERLGTPFERDLAQPGLISLEAAANPPAFGRARAVARYDSDKARALAHRLKYYDRLELAEPMGRWMARAGAELLADADVIVPIPLHRLRILARRFNQSAALAQAIARESAVPVETMALQRVKPTAPQVGLTRAQRAANLSGAFRVDPERMDAIHGRNVVLIDDVLTTGATANAATRALLKAGAPRVDLLVFARAVTSA</sequence>
<evidence type="ECO:0000259" key="3">
    <source>
        <dbReference type="Pfam" id="PF18912"/>
    </source>
</evidence>
<dbReference type="InterPro" id="IPR051910">
    <property type="entry name" value="ComF/GntX_DNA_util-trans"/>
</dbReference>
<dbReference type="Pfam" id="PF00156">
    <property type="entry name" value="Pribosyltran"/>
    <property type="match status" value="1"/>
</dbReference>
<feature type="domain" description="Phosphoribosyltransferase" evidence="2">
    <location>
        <begin position="155"/>
        <end position="250"/>
    </location>
</feature>
<dbReference type="InterPro" id="IPR000836">
    <property type="entry name" value="PRTase_dom"/>
</dbReference>
<evidence type="ECO:0000259" key="2">
    <source>
        <dbReference type="Pfam" id="PF00156"/>
    </source>
</evidence>
<dbReference type="Gene3D" id="3.40.50.2020">
    <property type="match status" value="1"/>
</dbReference>
<dbReference type="RefSeq" id="WP_124737386.1">
    <property type="nucleotide sequence ID" value="NZ_CP034086.1"/>
</dbReference>
<evidence type="ECO:0000313" key="4">
    <source>
        <dbReference type="EMBL" id="AZG75504.1"/>
    </source>
</evidence>
<dbReference type="Proteomes" id="UP000273982">
    <property type="component" value="Chromosome"/>
</dbReference>
<dbReference type="KEGG" id="mros:EHO51_01405"/>
<comment type="similarity">
    <text evidence="1">Belongs to the ComF/GntX family.</text>
</comment>
<accession>A0A3G8M1H4</accession>
<dbReference type="PANTHER" id="PTHR47505">
    <property type="entry name" value="DNA UTILIZATION PROTEIN YHGH"/>
    <property type="match status" value="1"/>
</dbReference>
<name>A0A3G8M1H4_9HYPH</name>
<dbReference type="EMBL" id="CP034086">
    <property type="protein sequence ID" value="AZG75504.1"/>
    <property type="molecule type" value="Genomic_DNA"/>
</dbReference>